<evidence type="ECO:0000313" key="3">
    <source>
        <dbReference type="EMBL" id="KAF4305173.1"/>
    </source>
</evidence>
<organism evidence="2 4">
    <name type="scientific">Botryosphaeria dothidea</name>
    <dbReference type="NCBI Taxonomy" id="55169"/>
    <lineage>
        <taxon>Eukaryota</taxon>
        <taxon>Fungi</taxon>
        <taxon>Dikarya</taxon>
        <taxon>Ascomycota</taxon>
        <taxon>Pezizomycotina</taxon>
        <taxon>Dothideomycetes</taxon>
        <taxon>Dothideomycetes incertae sedis</taxon>
        <taxon>Botryosphaeriales</taxon>
        <taxon>Botryosphaeriaceae</taxon>
        <taxon>Botryosphaeria</taxon>
    </lineage>
</organism>
<feature type="compositionally biased region" description="Low complexity" evidence="1">
    <location>
        <begin position="336"/>
        <end position="349"/>
    </location>
</feature>
<evidence type="ECO:0000256" key="1">
    <source>
        <dbReference type="SAM" id="MobiDB-lite"/>
    </source>
</evidence>
<reference evidence="2 4" key="1">
    <citation type="submission" date="2020-04" db="EMBL/GenBank/DDBJ databases">
        <title>Genome Assembly and Annotation of Botryosphaeria dothidea sdau 11-99, a Latent Pathogen of Apple Fruit Ring Rot in China.</title>
        <authorList>
            <person name="Yu C."/>
            <person name="Diao Y."/>
            <person name="Lu Q."/>
            <person name="Zhao J."/>
            <person name="Cui S."/>
            <person name="Peng C."/>
            <person name="He B."/>
            <person name="Liu H."/>
        </authorList>
    </citation>
    <scope>NUCLEOTIDE SEQUENCE [LARGE SCALE GENOMIC DNA]</scope>
    <source>
        <strain evidence="2">Sdau11-99</strain>
        <strain evidence="4">sdau11-99</strain>
    </source>
</reference>
<feature type="compositionally biased region" description="Polar residues" evidence="1">
    <location>
        <begin position="233"/>
        <end position="248"/>
    </location>
</feature>
<evidence type="ECO:0000313" key="2">
    <source>
        <dbReference type="EMBL" id="KAF4301838.1"/>
    </source>
</evidence>
<feature type="compositionally biased region" description="Polar residues" evidence="1">
    <location>
        <begin position="34"/>
        <end position="66"/>
    </location>
</feature>
<sequence>MEQTQRESSPVLGLDYYNNLDLELFGSLFDHPEGTSTDSPSADSHQTPPTLTPSSNEQSSPTTANLSPDKEQSASIAATNFPSISVPSSDTAPAIQSDIDSKHKQAASSPPTAQRRGSSKALTNSEIIKSALFELFQNDQQPSSSPAPAQNSSQTPKTPTSGQKKRKRPAFSEASPGLHGFLTDPSQRATKQLKGILKHPATDTNISLAQHASNYQQPGASQANPVVLDDECNSTSPPQHASTTTKPSTIDPPALKRKAVAFATDTATAAPPAPNPKAAAFAIQETIPLSIGGEAHRTFVFSPGCNVAVRHEGKLISILKEQPTRHALHFVNKPNSSGDGNKDGSSSADDGSHPFKVVGFGPCVGCSRRVMTGILCDRGLPCGHCAGAGAECLLPIVERPAEAIDGDELLERDAKGIVTPGMAVVEKDGAALPTGKE</sequence>
<feature type="compositionally biased region" description="Polar residues" evidence="1">
    <location>
        <begin position="73"/>
        <end position="91"/>
    </location>
</feature>
<evidence type="ECO:0000313" key="4">
    <source>
        <dbReference type="Proteomes" id="UP000572817"/>
    </source>
</evidence>
<dbReference type="Proteomes" id="UP000572817">
    <property type="component" value="Unassembled WGS sequence"/>
</dbReference>
<feature type="compositionally biased region" description="Low complexity" evidence="1">
    <location>
        <begin position="137"/>
        <end position="154"/>
    </location>
</feature>
<feature type="region of interest" description="Disordered" evidence="1">
    <location>
        <begin position="27"/>
        <end position="185"/>
    </location>
</feature>
<feature type="region of interest" description="Disordered" evidence="1">
    <location>
        <begin position="330"/>
        <end position="351"/>
    </location>
</feature>
<dbReference type="AlphaFoldDB" id="A0A8H4IKR8"/>
<dbReference type="EMBL" id="WWBZ02000040">
    <property type="protein sequence ID" value="KAF4305173.1"/>
    <property type="molecule type" value="Genomic_DNA"/>
</dbReference>
<feature type="compositionally biased region" description="Polar residues" evidence="1">
    <location>
        <begin position="106"/>
        <end position="127"/>
    </location>
</feature>
<gene>
    <name evidence="3" type="ORF">GTA08_BOTSDO06272</name>
    <name evidence="2" type="ORF">GTA08_BOTSDO10227</name>
</gene>
<feature type="region of interest" description="Disordered" evidence="1">
    <location>
        <begin position="216"/>
        <end position="252"/>
    </location>
</feature>
<proteinExistence type="predicted"/>
<comment type="caution">
    <text evidence="2">The sequence shown here is derived from an EMBL/GenBank/DDBJ whole genome shotgun (WGS) entry which is preliminary data.</text>
</comment>
<protein>
    <submittedName>
        <fullName evidence="2">Uncharacterized protein</fullName>
    </submittedName>
</protein>
<dbReference type="EMBL" id="WWBZ02000073">
    <property type="protein sequence ID" value="KAF4301838.1"/>
    <property type="molecule type" value="Genomic_DNA"/>
</dbReference>
<name>A0A8H4IKR8_9PEZI</name>
<accession>A0A8H4IKR8</accession>
<keyword evidence="4" id="KW-1185">Reference proteome</keyword>